<evidence type="ECO:0000313" key="1">
    <source>
        <dbReference type="EMBL" id="KIL59314.1"/>
    </source>
</evidence>
<sequence length="109" mass="12192">MKSLGSQSIHDITINSSVAIRMQNLRNNTRDPKATPSCLVWALFIAPLRWSWAIQPFGTLLSLLAGRGHHSIINIRVRSMRTLHRRPNRPWDKASGMLFTISACPCDGG</sequence>
<dbReference type="HOGENOM" id="CLU_2183285_0_0_1"/>
<dbReference type="InParanoid" id="A0A0C2SYT4"/>
<name>A0A0C2SYT4_AMAMK</name>
<organism evidence="1 2">
    <name type="scientific">Amanita muscaria (strain Koide BX008)</name>
    <dbReference type="NCBI Taxonomy" id="946122"/>
    <lineage>
        <taxon>Eukaryota</taxon>
        <taxon>Fungi</taxon>
        <taxon>Dikarya</taxon>
        <taxon>Basidiomycota</taxon>
        <taxon>Agaricomycotina</taxon>
        <taxon>Agaricomycetes</taxon>
        <taxon>Agaricomycetidae</taxon>
        <taxon>Agaricales</taxon>
        <taxon>Pluteineae</taxon>
        <taxon>Amanitaceae</taxon>
        <taxon>Amanita</taxon>
    </lineage>
</organism>
<protein>
    <submittedName>
        <fullName evidence="1">Uncharacterized protein</fullName>
    </submittedName>
</protein>
<dbReference type="EMBL" id="KN818318">
    <property type="protein sequence ID" value="KIL59314.1"/>
    <property type="molecule type" value="Genomic_DNA"/>
</dbReference>
<dbReference type="AlphaFoldDB" id="A0A0C2SYT4"/>
<gene>
    <name evidence="1" type="ORF">M378DRAFT_1013436</name>
</gene>
<proteinExistence type="predicted"/>
<accession>A0A0C2SYT4</accession>
<evidence type="ECO:0000313" key="2">
    <source>
        <dbReference type="Proteomes" id="UP000054549"/>
    </source>
</evidence>
<dbReference type="Proteomes" id="UP000054549">
    <property type="component" value="Unassembled WGS sequence"/>
</dbReference>
<reference evidence="1 2" key="1">
    <citation type="submission" date="2014-04" db="EMBL/GenBank/DDBJ databases">
        <title>Evolutionary Origins and Diversification of the Mycorrhizal Mutualists.</title>
        <authorList>
            <consortium name="DOE Joint Genome Institute"/>
            <consortium name="Mycorrhizal Genomics Consortium"/>
            <person name="Kohler A."/>
            <person name="Kuo A."/>
            <person name="Nagy L.G."/>
            <person name="Floudas D."/>
            <person name="Copeland A."/>
            <person name="Barry K.W."/>
            <person name="Cichocki N."/>
            <person name="Veneault-Fourrey C."/>
            <person name="LaButti K."/>
            <person name="Lindquist E.A."/>
            <person name="Lipzen A."/>
            <person name="Lundell T."/>
            <person name="Morin E."/>
            <person name="Murat C."/>
            <person name="Riley R."/>
            <person name="Ohm R."/>
            <person name="Sun H."/>
            <person name="Tunlid A."/>
            <person name="Henrissat B."/>
            <person name="Grigoriev I.V."/>
            <person name="Hibbett D.S."/>
            <person name="Martin F."/>
        </authorList>
    </citation>
    <scope>NUCLEOTIDE SEQUENCE [LARGE SCALE GENOMIC DNA]</scope>
    <source>
        <strain evidence="1 2">Koide BX008</strain>
    </source>
</reference>
<keyword evidence="2" id="KW-1185">Reference proteome</keyword>